<feature type="transmembrane region" description="Helical" evidence="8">
    <location>
        <begin position="98"/>
        <end position="115"/>
    </location>
</feature>
<dbReference type="PROSITE" id="PS01348">
    <property type="entry name" value="MRAY_2"/>
    <property type="match status" value="1"/>
</dbReference>
<keyword evidence="7" id="KW-0479">Metal-binding</keyword>
<evidence type="ECO:0000313" key="10">
    <source>
        <dbReference type="Proteomes" id="UP000521032"/>
    </source>
</evidence>
<feature type="binding site" evidence="7">
    <location>
        <position position="147"/>
    </location>
    <ligand>
        <name>Mg(2+)</name>
        <dbReference type="ChEBI" id="CHEBI:18420"/>
    </ligand>
</feature>
<evidence type="ECO:0000256" key="3">
    <source>
        <dbReference type="ARBA" id="ARBA00022679"/>
    </source>
</evidence>
<feature type="transmembrane region" description="Helical" evidence="8">
    <location>
        <begin position="70"/>
        <end position="86"/>
    </location>
</feature>
<evidence type="ECO:0000256" key="2">
    <source>
        <dbReference type="ARBA" id="ARBA00022475"/>
    </source>
</evidence>
<name>A0A6V7R5I1_9BACL</name>
<evidence type="ECO:0000256" key="4">
    <source>
        <dbReference type="ARBA" id="ARBA00022692"/>
    </source>
</evidence>
<evidence type="ECO:0000256" key="5">
    <source>
        <dbReference type="ARBA" id="ARBA00022989"/>
    </source>
</evidence>
<organism evidence="9 10">
    <name type="scientific">Phocicoccus schoeneichii</name>
    <dbReference type="NCBI Taxonomy" id="1812261"/>
    <lineage>
        <taxon>Bacteria</taxon>
        <taxon>Bacillati</taxon>
        <taxon>Bacillota</taxon>
        <taxon>Bacilli</taxon>
        <taxon>Bacillales</taxon>
        <taxon>Salinicoccaceae</taxon>
        <taxon>Phocicoccus</taxon>
    </lineage>
</organism>
<feature type="transmembrane region" description="Helical" evidence="8">
    <location>
        <begin position="6"/>
        <end position="26"/>
    </location>
</feature>
<comment type="subcellular location">
    <subcellularLocation>
        <location evidence="1">Cell membrane</location>
        <topology evidence="1">Multi-pass membrane protein</topology>
    </subcellularLocation>
</comment>
<keyword evidence="4 8" id="KW-0812">Transmembrane</keyword>
<dbReference type="Proteomes" id="UP000521032">
    <property type="component" value="Unassembled WGS sequence"/>
</dbReference>
<dbReference type="GO" id="GO:0009103">
    <property type="term" value="P:lipopolysaccharide biosynthetic process"/>
    <property type="evidence" value="ECO:0007669"/>
    <property type="project" value="TreeGrafter"/>
</dbReference>
<dbReference type="CDD" id="cd06853">
    <property type="entry name" value="GT_WecA_like"/>
    <property type="match status" value="1"/>
</dbReference>
<keyword evidence="5 8" id="KW-1133">Transmembrane helix</keyword>
<comment type="caution">
    <text evidence="9">The sequence shown here is derived from an EMBL/GenBank/DDBJ whole genome shotgun (WGS) entry which is preliminary data.</text>
</comment>
<dbReference type="PANTHER" id="PTHR22926:SF3">
    <property type="entry name" value="UNDECAPRENYL-PHOSPHATE ALPHA-N-ACETYLGLUCOSAMINYL 1-PHOSPHATE TRANSFERASE"/>
    <property type="match status" value="1"/>
</dbReference>
<dbReference type="RefSeq" id="WP_186085127.1">
    <property type="nucleotide sequence ID" value="NZ_BMDB01000001.1"/>
</dbReference>
<feature type="binding site" evidence="7">
    <location>
        <position position="207"/>
    </location>
    <ligand>
        <name>Mg(2+)</name>
        <dbReference type="ChEBI" id="CHEBI:18420"/>
    </ligand>
</feature>
<keyword evidence="2" id="KW-1003">Cell membrane</keyword>
<dbReference type="PANTHER" id="PTHR22926">
    <property type="entry name" value="PHOSPHO-N-ACETYLMURAMOYL-PENTAPEPTIDE-TRANSFERASE"/>
    <property type="match status" value="1"/>
</dbReference>
<keyword evidence="3 9" id="KW-0808">Transferase</keyword>
<feature type="transmembrane region" description="Helical" evidence="8">
    <location>
        <begin position="309"/>
        <end position="330"/>
    </location>
</feature>
<dbReference type="InterPro" id="IPR000715">
    <property type="entry name" value="Glycosyl_transferase_4"/>
</dbReference>
<dbReference type="Pfam" id="PF00953">
    <property type="entry name" value="Glycos_transf_4"/>
    <property type="match status" value="1"/>
</dbReference>
<reference evidence="9 10" key="1">
    <citation type="submission" date="2020-07" db="EMBL/GenBank/DDBJ databases">
        <authorList>
            <person name="Criscuolo A."/>
        </authorList>
    </citation>
    <scope>NUCLEOTIDE SEQUENCE [LARGE SCALE GENOMIC DNA]</scope>
    <source>
        <strain evidence="10">CIP 111030</strain>
    </source>
</reference>
<keyword evidence="6 8" id="KW-0472">Membrane</keyword>
<feature type="transmembrane region" description="Helical" evidence="8">
    <location>
        <begin position="178"/>
        <end position="196"/>
    </location>
</feature>
<feature type="transmembrane region" description="Helical" evidence="8">
    <location>
        <begin position="46"/>
        <end position="64"/>
    </location>
</feature>
<feature type="transmembrane region" description="Helical" evidence="8">
    <location>
        <begin position="121"/>
        <end position="143"/>
    </location>
</feature>
<comment type="cofactor">
    <cofactor evidence="7">
        <name>Mg(2+)</name>
        <dbReference type="ChEBI" id="CHEBI:18420"/>
    </cofactor>
</comment>
<feature type="transmembrane region" description="Helical" evidence="8">
    <location>
        <begin position="284"/>
        <end position="303"/>
    </location>
</feature>
<evidence type="ECO:0000256" key="8">
    <source>
        <dbReference type="SAM" id="Phobius"/>
    </source>
</evidence>
<feature type="transmembrane region" description="Helical" evidence="8">
    <location>
        <begin position="230"/>
        <end position="252"/>
    </location>
</feature>
<gene>
    <name evidence="9" type="primary">tagO</name>
    <name evidence="9" type="ORF">JEOSCH030_00353</name>
</gene>
<keyword evidence="10" id="KW-1185">Reference proteome</keyword>
<dbReference type="AlphaFoldDB" id="A0A6V7R5I1"/>
<dbReference type="GO" id="GO:0016780">
    <property type="term" value="F:phosphotransferase activity, for other substituted phosphate groups"/>
    <property type="evidence" value="ECO:0007669"/>
    <property type="project" value="InterPro"/>
</dbReference>
<dbReference type="GO" id="GO:0046872">
    <property type="term" value="F:metal ion binding"/>
    <property type="evidence" value="ECO:0007669"/>
    <property type="project" value="UniProtKB-KW"/>
</dbReference>
<protein>
    <submittedName>
        <fullName evidence="9">Putative undecaprenyl-phosphate N-acetylglucosaminyl 1-phosphate transferase</fullName>
    </submittedName>
</protein>
<dbReference type="GO" id="GO:0044038">
    <property type="term" value="P:cell wall macromolecule biosynthetic process"/>
    <property type="evidence" value="ECO:0007669"/>
    <property type="project" value="TreeGrafter"/>
</dbReference>
<evidence type="ECO:0000256" key="1">
    <source>
        <dbReference type="ARBA" id="ARBA00004651"/>
    </source>
</evidence>
<dbReference type="GO" id="GO:0005886">
    <property type="term" value="C:plasma membrane"/>
    <property type="evidence" value="ECO:0007669"/>
    <property type="project" value="UniProtKB-SubCell"/>
</dbReference>
<sequence>MYTLFLLVLSAIISFIIAPLFMRLSYRFGFVDYPNHRKQHERPMPFSGGVSILVSFVITVIIAQPVEREYIPIILGGTLIVILGIIDDKYDLKPSIKFLGQLVVISIPIFFGIIIDTINPFGITMNFGVFAIPFTFLWIAVIINAINLIDGLDGLAAGVSVIALSSIAFIGILQNNIFVMMISVILIGSTLGVLYYNFNPAKLFLGDNGSMLLGYVLGVLSILGFKNVTFFSILFPIIILGVPFIDITFAAVRRYREGVSLTRADRGHLHHKLQYIGFSHRESVILIYFMATLFAVASVILYLSTVTGAVLICILLVFSVVIIVEATDLIGSNKRPILNFLQKIFERISS</sequence>
<feature type="transmembrane region" description="Helical" evidence="8">
    <location>
        <begin position="155"/>
        <end position="172"/>
    </location>
</feature>
<evidence type="ECO:0000313" key="9">
    <source>
        <dbReference type="EMBL" id="CAD2072650.1"/>
    </source>
</evidence>
<feature type="transmembrane region" description="Helical" evidence="8">
    <location>
        <begin position="203"/>
        <end position="224"/>
    </location>
</feature>
<proteinExistence type="predicted"/>
<evidence type="ECO:0000256" key="6">
    <source>
        <dbReference type="ARBA" id="ARBA00023136"/>
    </source>
</evidence>
<dbReference type="GO" id="GO:0071555">
    <property type="term" value="P:cell wall organization"/>
    <property type="evidence" value="ECO:0007669"/>
    <property type="project" value="TreeGrafter"/>
</dbReference>
<dbReference type="InterPro" id="IPR018480">
    <property type="entry name" value="PNAcMuramoyl-5peptid_Trfase_CS"/>
</dbReference>
<accession>A0A6V7R5I1</accession>
<keyword evidence="7" id="KW-0460">Magnesium</keyword>
<evidence type="ECO:0000256" key="7">
    <source>
        <dbReference type="PIRSR" id="PIRSR600715-1"/>
    </source>
</evidence>
<dbReference type="EMBL" id="CAJEWE010000006">
    <property type="protein sequence ID" value="CAD2072650.1"/>
    <property type="molecule type" value="Genomic_DNA"/>
</dbReference>